<feature type="domain" description="ANTAR" evidence="5">
    <location>
        <begin position="142"/>
        <end position="203"/>
    </location>
</feature>
<dbReference type="PIRSF" id="PIRSF036625">
    <property type="entry name" value="GAF_ANTAR"/>
    <property type="match status" value="1"/>
</dbReference>
<dbReference type="OrthoDB" id="4629915at2"/>
<keyword evidence="3" id="KW-0805">Transcription regulation</keyword>
<proteinExistence type="predicted"/>
<dbReference type="SMART" id="SM00065">
    <property type="entry name" value="GAF"/>
    <property type="match status" value="1"/>
</dbReference>
<sequence length="214" mass="22909">MQADVDSASLLRTIVAAAIDILPGISWGGIALVHRRTVTSEAPSDAIAKELDAFQSETGEGPAVTALRDHESVVVRDLEVEDRFPRFTERARELGVRSLVSFRLFVEGETFGALTLYGPSPDLFTEESVAVGEIFAQHAAVAIAGAAAEEQLQRAVASRDLIGQAKGILMHRDKLTGLQAFAVLVKASQDTNVKLPEVARVLVSDFEATLPQSS</sequence>
<dbReference type="PROSITE" id="PS50921">
    <property type="entry name" value="ANTAR"/>
    <property type="match status" value="1"/>
</dbReference>
<protein>
    <recommendedName>
        <fullName evidence="5">ANTAR domain-containing protein</fullName>
    </recommendedName>
</protein>
<evidence type="ECO:0000259" key="5">
    <source>
        <dbReference type="PROSITE" id="PS50921"/>
    </source>
</evidence>
<evidence type="ECO:0000313" key="7">
    <source>
        <dbReference type="Proteomes" id="UP000178953"/>
    </source>
</evidence>
<dbReference type="SMART" id="SM01012">
    <property type="entry name" value="ANTAR"/>
    <property type="match status" value="1"/>
</dbReference>
<dbReference type="Pfam" id="PF13185">
    <property type="entry name" value="GAF_2"/>
    <property type="match status" value="1"/>
</dbReference>
<evidence type="ECO:0000313" key="6">
    <source>
        <dbReference type="EMBL" id="OFJ55373.1"/>
    </source>
</evidence>
<dbReference type="InterPro" id="IPR036388">
    <property type="entry name" value="WH-like_DNA-bd_sf"/>
</dbReference>
<dbReference type="InterPro" id="IPR012074">
    <property type="entry name" value="GAF_ANTAR"/>
</dbReference>
<keyword evidence="1" id="KW-0808">Transferase</keyword>
<reference evidence="6 7" key="1">
    <citation type="submission" date="2016-09" db="EMBL/GenBank/DDBJ databases">
        <title>genome sequence of Mycobacterium sp. 739 SCH.</title>
        <authorList>
            <person name="Greninger A.L."/>
            <person name="Qin X."/>
            <person name="Jerome K."/>
            <person name="Vora S."/>
            <person name="Quinn K."/>
        </authorList>
    </citation>
    <scope>NUCLEOTIDE SEQUENCE [LARGE SCALE GENOMIC DNA]</scope>
    <source>
        <strain evidence="6 7">SCH</strain>
    </source>
</reference>
<dbReference type="SUPFAM" id="SSF55781">
    <property type="entry name" value="GAF domain-like"/>
    <property type="match status" value="1"/>
</dbReference>
<keyword evidence="4" id="KW-0804">Transcription</keyword>
<comment type="caution">
    <text evidence="6">The sequence shown here is derived from an EMBL/GenBank/DDBJ whole genome shotgun (WGS) entry which is preliminary data.</text>
</comment>
<dbReference type="InterPro" id="IPR003018">
    <property type="entry name" value="GAF"/>
</dbReference>
<evidence type="ECO:0000256" key="1">
    <source>
        <dbReference type="ARBA" id="ARBA00022679"/>
    </source>
</evidence>
<keyword evidence="7" id="KW-1185">Reference proteome</keyword>
<dbReference type="Proteomes" id="UP000178953">
    <property type="component" value="Unassembled WGS sequence"/>
</dbReference>
<keyword evidence="2" id="KW-0418">Kinase</keyword>
<evidence type="ECO:0000256" key="2">
    <source>
        <dbReference type="ARBA" id="ARBA00022777"/>
    </source>
</evidence>
<evidence type="ECO:0000256" key="4">
    <source>
        <dbReference type="ARBA" id="ARBA00023163"/>
    </source>
</evidence>
<dbReference type="AlphaFoldDB" id="A0A1E8Q9S8"/>
<dbReference type="EMBL" id="MCHX01000004">
    <property type="protein sequence ID" value="OFJ55373.1"/>
    <property type="molecule type" value="Genomic_DNA"/>
</dbReference>
<name>A0A1E8Q9S8_9MYCO</name>
<dbReference type="InterPro" id="IPR011006">
    <property type="entry name" value="CheY-like_superfamily"/>
</dbReference>
<dbReference type="GO" id="GO:0016301">
    <property type="term" value="F:kinase activity"/>
    <property type="evidence" value="ECO:0007669"/>
    <property type="project" value="UniProtKB-KW"/>
</dbReference>
<organism evidence="6 7">
    <name type="scientific">Mycolicibacterium grossiae</name>
    <dbReference type="NCBI Taxonomy" id="1552759"/>
    <lineage>
        <taxon>Bacteria</taxon>
        <taxon>Bacillati</taxon>
        <taxon>Actinomycetota</taxon>
        <taxon>Actinomycetes</taxon>
        <taxon>Mycobacteriales</taxon>
        <taxon>Mycobacteriaceae</taxon>
        <taxon>Mycolicibacterium</taxon>
    </lineage>
</organism>
<dbReference type="InterPro" id="IPR005561">
    <property type="entry name" value="ANTAR"/>
</dbReference>
<accession>A0A1E8Q9S8</accession>
<evidence type="ECO:0000256" key="3">
    <source>
        <dbReference type="ARBA" id="ARBA00023015"/>
    </source>
</evidence>
<dbReference type="Gene3D" id="1.10.10.10">
    <property type="entry name" value="Winged helix-like DNA-binding domain superfamily/Winged helix DNA-binding domain"/>
    <property type="match status" value="1"/>
</dbReference>
<dbReference type="SUPFAM" id="SSF52172">
    <property type="entry name" value="CheY-like"/>
    <property type="match status" value="1"/>
</dbReference>
<dbReference type="Gene3D" id="3.30.450.40">
    <property type="match status" value="1"/>
</dbReference>
<dbReference type="Pfam" id="PF03861">
    <property type="entry name" value="ANTAR"/>
    <property type="match status" value="1"/>
</dbReference>
<dbReference type="InterPro" id="IPR029016">
    <property type="entry name" value="GAF-like_dom_sf"/>
</dbReference>
<dbReference type="GO" id="GO:0003723">
    <property type="term" value="F:RNA binding"/>
    <property type="evidence" value="ECO:0007669"/>
    <property type="project" value="InterPro"/>
</dbReference>
<gene>
    <name evidence="6" type="ORF">BEL07_02585</name>
</gene>